<dbReference type="InterPro" id="IPR010280">
    <property type="entry name" value="U5_MeTrfase_fam"/>
</dbReference>
<keyword evidence="1 4" id="KW-0489">Methyltransferase</keyword>
<dbReference type="Gene3D" id="3.40.50.150">
    <property type="entry name" value="Vaccinia Virus protein VP39"/>
    <property type="match status" value="1"/>
</dbReference>
<dbReference type="GO" id="GO:0003723">
    <property type="term" value="F:RNA binding"/>
    <property type="evidence" value="ECO:0007669"/>
    <property type="project" value="TreeGrafter"/>
</dbReference>
<comment type="similarity">
    <text evidence="4">Belongs to the class I-like SAM-binding methyltransferase superfamily. RNA M5U methyltransferase family.</text>
</comment>
<accession>A0A1X2G476</accession>
<sequence>MKLQEVSKHGKLQLRWTLDDLWTVEEPIGSPEIFGYRTKCEFSIGKNLNDEPTVGFLLGMYRDGVTSVIEPGDTIHIPEKAKAIAAIMQAYVRESRYPVYDRKTRKGVWRTIMVKVQNTGDVLLLIQISADDLDSHQLEREKQALINYWSVHGITTMMLQKWNGESHGVNIRGTTEILTGDGYVYEQLLEHQFRISSSAFFQVNTKATELLYAKCAEWCNLRDNGRKTTLLDLCCGCGSIGISIGKAADRVVGIEMNSDAIDDALFNVQLNMVTNAQYFASKVEEKIDIVANEQNEDVIAVLDPPRSGVHSSVIKAVRESSQIQKLIFISCDANQAMQNFVALCRPTSNKFQGIPFKPRRAVIVDLFPHTDHYELMVEFVRVNEQSE</sequence>
<dbReference type="Pfam" id="PF05958">
    <property type="entry name" value="tRNA_U5-meth_tr"/>
    <property type="match status" value="1"/>
</dbReference>
<dbReference type="Gene3D" id="2.40.50.1070">
    <property type="match status" value="1"/>
</dbReference>
<proteinExistence type="inferred from homology"/>
<name>A0A1X2G476_9FUNG</name>
<dbReference type="Proteomes" id="UP000242146">
    <property type="component" value="Unassembled WGS sequence"/>
</dbReference>
<evidence type="ECO:0000313" key="5">
    <source>
        <dbReference type="EMBL" id="ORX44441.1"/>
    </source>
</evidence>
<keyword evidence="6" id="KW-1185">Reference proteome</keyword>
<dbReference type="PROSITE" id="PS01231">
    <property type="entry name" value="TRMA_2"/>
    <property type="match status" value="1"/>
</dbReference>
<protein>
    <submittedName>
        <fullName evidence="5">S-adenosyl-L-methionine-dependent methyltransferase</fullName>
    </submittedName>
</protein>
<comment type="caution">
    <text evidence="4">Lacks conserved residue(s) required for the propagation of feature annotation.</text>
</comment>
<dbReference type="CDD" id="cd02440">
    <property type="entry name" value="AdoMet_MTases"/>
    <property type="match status" value="1"/>
</dbReference>
<evidence type="ECO:0000256" key="4">
    <source>
        <dbReference type="PROSITE-ProRule" id="PRU01024"/>
    </source>
</evidence>
<evidence type="ECO:0000256" key="2">
    <source>
        <dbReference type="ARBA" id="ARBA00022679"/>
    </source>
</evidence>
<feature type="binding site" evidence="4">
    <location>
        <position position="303"/>
    </location>
    <ligand>
        <name>S-adenosyl-L-methionine</name>
        <dbReference type="ChEBI" id="CHEBI:59789"/>
    </ligand>
</feature>
<dbReference type="GO" id="GO:0008173">
    <property type="term" value="F:RNA methyltransferase activity"/>
    <property type="evidence" value="ECO:0007669"/>
    <property type="project" value="InterPro"/>
</dbReference>
<keyword evidence="3 4" id="KW-0949">S-adenosyl-L-methionine</keyword>
<evidence type="ECO:0000256" key="3">
    <source>
        <dbReference type="ARBA" id="ARBA00022691"/>
    </source>
</evidence>
<dbReference type="InterPro" id="IPR029063">
    <property type="entry name" value="SAM-dependent_MTases_sf"/>
</dbReference>
<dbReference type="PANTHER" id="PTHR45904">
    <property type="entry name" value="TRNA (URACIL-5-)-METHYLTRANSFERASE"/>
    <property type="match status" value="1"/>
</dbReference>
<keyword evidence="2 4" id="KW-0808">Transferase</keyword>
<evidence type="ECO:0000256" key="1">
    <source>
        <dbReference type="ARBA" id="ARBA00022603"/>
    </source>
</evidence>
<dbReference type="GO" id="GO:0032259">
    <property type="term" value="P:methylation"/>
    <property type="evidence" value="ECO:0007669"/>
    <property type="project" value="UniProtKB-KW"/>
</dbReference>
<dbReference type="InterPro" id="IPR045850">
    <property type="entry name" value="TRM2_met"/>
</dbReference>
<gene>
    <name evidence="5" type="ORF">DM01DRAFT_1182651</name>
</gene>
<evidence type="ECO:0000313" key="6">
    <source>
        <dbReference type="Proteomes" id="UP000242146"/>
    </source>
</evidence>
<feature type="active site" description="Nucleophile" evidence="4">
    <location>
        <position position="331"/>
    </location>
</feature>
<dbReference type="STRING" id="101127.A0A1X2G476"/>
<dbReference type="OrthoDB" id="10250660at2759"/>
<dbReference type="SUPFAM" id="SSF53335">
    <property type="entry name" value="S-adenosyl-L-methionine-dependent methyltransferases"/>
    <property type="match status" value="1"/>
</dbReference>
<dbReference type="PROSITE" id="PS51687">
    <property type="entry name" value="SAM_MT_RNA_M5U"/>
    <property type="match status" value="1"/>
</dbReference>
<feature type="binding site" evidence="4">
    <location>
        <position position="202"/>
    </location>
    <ligand>
        <name>S-adenosyl-L-methionine</name>
        <dbReference type="ChEBI" id="CHEBI:59789"/>
    </ligand>
</feature>
<feature type="binding site" evidence="4">
    <location>
        <position position="255"/>
    </location>
    <ligand>
        <name>S-adenosyl-L-methionine</name>
        <dbReference type="ChEBI" id="CHEBI:59789"/>
    </ligand>
</feature>
<dbReference type="PANTHER" id="PTHR45904:SF2">
    <property type="entry name" value="TRNA (URACIL-5-)-METHYLTRANSFERASE HOMOLOG A"/>
    <property type="match status" value="1"/>
</dbReference>
<comment type="caution">
    <text evidence="5">The sequence shown here is derived from an EMBL/GenBank/DDBJ whole genome shotgun (WGS) entry which is preliminary data.</text>
</comment>
<organism evidence="5 6">
    <name type="scientific">Hesseltinella vesiculosa</name>
    <dbReference type="NCBI Taxonomy" id="101127"/>
    <lineage>
        <taxon>Eukaryota</taxon>
        <taxon>Fungi</taxon>
        <taxon>Fungi incertae sedis</taxon>
        <taxon>Mucoromycota</taxon>
        <taxon>Mucoromycotina</taxon>
        <taxon>Mucoromycetes</taxon>
        <taxon>Mucorales</taxon>
        <taxon>Cunninghamellaceae</taxon>
        <taxon>Hesseltinella</taxon>
    </lineage>
</organism>
<dbReference type="InterPro" id="IPR030391">
    <property type="entry name" value="MeTrfase_TrmA_CS"/>
</dbReference>
<dbReference type="AlphaFoldDB" id="A0A1X2G476"/>
<dbReference type="GO" id="GO:0006396">
    <property type="term" value="P:RNA processing"/>
    <property type="evidence" value="ECO:0007669"/>
    <property type="project" value="InterPro"/>
</dbReference>
<dbReference type="EMBL" id="MCGT01000048">
    <property type="protein sequence ID" value="ORX44441.1"/>
    <property type="molecule type" value="Genomic_DNA"/>
</dbReference>
<reference evidence="5 6" key="1">
    <citation type="submission" date="2016-07" db="EMBL/GenBank/DDBJ databases">
        <title>Pervasive Adenine N6-methylation of Active Genes in Fungi.</title>
        <authorList>
            <consortium name="DOE Joint Genome Institute"/>
            <person name="Mondo S.J."/>
            <person name="Dannebaum R.O."/>
            <person name="Kuo R.C."/>
            <person name="Labutti K."/>
            <person name="Haridas S."/>
            <person name="Kuo A."/>
            <person name="Salamov A."/>
            <person name="Ahrendt S.R."/>
            <person name="Lipzen A."/>
            <person name="Sullivan W."/>
            <person name="Andreopoulos W.B."/>
            <person name="Clum A."/>
            <person name="Lindquist E."/>
            <person name="Daum C."/>
            <person name="Ramamoorthy G.K."/>
            <person name="Gryganskyi A."/>
            <person name="Culley D."/>
            <person name="Magnuson J.K."/>
            <person name="James T.Y."/>
            <person name="O'Malley M.A."/>
            <person name="Stajich J.E."/>
            <person name="Spatafora J.W."/>
            <person name="Visel A."/>
            <person name="Grigoriev I.V."/>
        </authorList>
    </citation>
    <scope>NUCLEOTIDE SEQUENCE [LARGE SCALE GENOMIC DNA]</scope>
    <source>
        <strain evidence="5 6">NRRL 3301</strain>
    </source>
</reference>